<dbReference type="PROSITE" id="PS51186">
    <property type="entry name" value="GNAT"/>
    <property type="match status" value="1"/>
</dbReference>
<dbReference type="PANTHER" id="PTHR46309:SF21">
    <property type="entry name" value="ACYL-COA N-ACYLTRANSFERASE WITH RING_FYVE_PHD-TYPE ZINC FINGER PROTEIN"/>
    <property type="match status" value="1"/>
</dbReference>
<feature type="compositionally biased region" description="Low complexity" evidence="7">
    <location>
        <begin position="287"/>
        <end position="298"/>
    </location>
</feature>
<evidence type="ECO:0000259" key="9">
    <source>
        <dbReference type="PROSITE" id="PS51186"/>
    </source>
</evidence>
<keyword evidence="3 6" id="KW-0863">Zinc-finger</keyword>
<protein>
    <recommendedName>
        <fullName evidence="13">PHD-type domain-containing protein</fullName>
    </recommendedName>
</protein>
<evidence type="ECO:0000256" key="5">
    <source>
        <dbReference type="ARBA" id="ARBA00023242"/>
    </source>
</evidence>
<dbReference type="Proteomes" id="UP000008810">
    <property type="component" value="Chromosome 2"/>
</dbReference>
<dbReference type="GO" id="GO:0003682">
    <property type="term" value="F:chromatin binding"/>
    <property type="evidence" value="ECO:0000318"/>
    <property type="project" value="GO_Central"/>
</dbReference>
<feature type="compositionally biased region" description="Basic residues" evidence="7">
    <location>
        <begin position="444"/>
        <end position="459"/>
    </location>
</feature>
<dbReference type="InterPro" id="IPR001965">
    <property type="entry name" value="Znf_PHD"/>
</dbReference>
<dbReference type="EnsemblPlants" id="KQK11700">
    <property type="protein sequence ID" value="KQK11700"/>
    <property type="gene ID" value="BRADI_2g61740v3"/>
</dbReference>
<dbReference type="Gene3D" id="3.30.40.10">
    <property type="entry name" value="Zinc/RING finger domain, C3HC4 (zinc finger)"/>
    <property type="match status" value="1"/>
</dbReference>
<dbReference type="InterPro" id="IPR016181">
    <property type="entry name" value="Acyl_CoA_acyltransferase"/>
</dbReference>
<sequence>MVAYSPPAMSPVAAPGRRASYGPPSPTLVRAMTAHISRSSAGGAAMAGRRASYGAASSSSTATSPHLLQQLMMLAGWGSPSSSSPRRPPWLQSFPQQSTHRPPFSPARAAGRGMMPPFVPRGMPPGASSGRGVGIAAVAAQSATGGGNSSPRPRGGGSGRGKPASGRPLQIAATGARPGKSNGVPPAGGGNGSAAAQVLGPVLAMPTTAGAIAKGKKKAGAGTAAKSPNGRVRKPRAPKGSSSAPARPSKKNATASVSVSGAGEPPPPLPPPPSTTTTTRSRKRKNPAAATASPSPSSLVTRRTNTTIPAKKHTVLTWLIDAGILKEREQLFYVPGPSDSGENEKAAAVVSGFVTKFGVHCDCCRTTMPLQSFISHSKTIMSSKAQQQHQPPTPWEKLVLMSGKPLLRCVQEAWEKETAKSFQAQEKARAAMAEHQQDREKKGGAAKKKPLQALARKKGAAREGVNGGGGRDRSDDACGVCADGGQLLCCDSCPATFHPECLAVKVPDGSWVCHYCRCKLCLDGHGSGSGSLSSCHQCSRKYHQHCRGSPSGHDIGPYCSKTCKKMAEKLSGMVGALNTSDQDGFSWSLLKIQKDTEGGAGAGALECNAKLAVALGVLEECFNPVRDRRTGIDLLHQAVYSLGSELKRVSYEGFYTIVLEKDAEIVSVALLRFHGGKLAEMPFAGTLPAYQRRGLMRRLFRAVEQVVAAVGVERLVIPAVAGLVAMWQSSFGFAAMEKEPRLREETKLLSMVVVTGTTLLHKPIIAASGRLAAPPEVVVVGDEEEEAEGMTEDEVAFMEMSWPLCSFTDLVAGIASAPGPSPRPAFWDPLALAVHGHPGGSVGTAAAASPGSGGARRGCGAGHGGGNLRLGAMNK</sequence>
<dbReference type="GO" id="GO:0005634">
    <property type="term" value="C:nucleus"/>
    <property type="evidence" value="ECO:0000318"/>
    <property type="project" value="GO_Central"/>
</dbReference>
<evidence type="ECO:0000256" key="6">
    <source>
        <dbReference type="PROSITE-ProRule" id="PRU00146"/>
    </source>
</evidence>
<dbReference type="InterPro" id="IPR019787">
    <property type="entry name" value="Znf_PHD-finger"/>
</dbReference>
<dbReference type="InterPro" id="IPR011011">
    <property type="entry name" value="Znf_FYVE_PHD"/>
</dbReference>
<dbReference type="SUPFAM" id="SSF55729">
    <property type="entry name" value="Acyl-CoA N-acyltransferases (Nat)"/>
    <property type="match status" value="1"/>
</dbReference>
<gene>
    <name evidence="10" type="ORF">BRADI_2g61740v3</name>
</gene>
<reference evidence="10" key="2">
    <citation type="submission" date="2017-06" db="EMBL/GenBank/DDBJ databases">
        <title>WGS assembly of Brachypodium distachyon.</title>
        <authorList>
            <consortium name="The International Brachypodium Initiative"/>
            <person name="Lucas S."/>
            <person name="Harmon-Smith M."/>
            <person name="Lail K."/>
            <person name="Tice H."/>
            <person name="Grimwood J."/>
            <person name="Bruce D."/>
            <person name="Barry K."/>
            <person name="Shu S."/>
            <person name="Lindquist E."/>
            <person name="Wang M."/>
            <person name="Pitluck S."/>
            <person name="Vogel J.P."/>
            <person name="Garvin D.F."/>
            <person name="Mockler T.C."/>
            <person name="Schmutz J."/>
            <person name="Rokhsar D."/>
            <person name="Bevan M.W."/>
        </authorList>
    </citation>
    <scope>NUCLEOTIDE SEQUENCE</scope>
    <source>
        <strain evidence="10">Bd21</strain>
    </source>
</reference>
<evidence type="ECO:0000313" key="12">
    <source>
        <dbReference type="Proteomes" id="UP000008810"/>
    </source>
</evidence>
<dbReference type="InterPro" id="IPR042163">
    <property type="entry name" value="PHF12"/>
</dbReference>
<dbReference type="PROSITE" id="PS50016">
    <property type="entry name" value="ZF_PHD_2"/>
    <property type="match status" value="1"/>
</dbReference>
<keyword evidence="12" id="KW-1185">Reference proteome</keyword>
<feature type="region of interest" description="Disordered" evidence="7">
    <location>
        <begin position="214"/>
        <end position="306"/>
    </location>
</feature>
<dbReference type="Pfam" id="PF23209">
    <property type="entry name" value="IDM1_C"/>
    <property type="match status" value="1"/>
</dbReference>
<dbReference type="GO" id="GO:0003714">
    <property type="term" value="F:transcription corepressor activity"/>
    <property type="evidence" value="ECO:0007669"/>
    <property type="project" value="InterPro"/>
</dbReference>
<dbReference type="Gramene" id="KQK11700">
    <property type="protein sequence ID" value="KQK11700"/>
    <property type="gene ID" value="BRADI_2g61740v3"/>
</dbReference>
<dbReference type="PANTHER" id="PTHR46309">
    <property type="entry name" value="PHD FINGER PROTEIN 12"/>
    <property type="match status" value="1"/>
</dbReference>
<keyword evidence="4" id="KW-0862">Zinc</keyword>
<dbReference type="InterPro" id="IPR019786">
    <property type="entry name" value="Zinc_finger_PHD-type_CS"/>
</dbReference>
<accession>A0A0Q3JH62</accession>
<dbReference type="GO" id="GO:0045944">
    <property type="term" value="P:positive regulation of transcription by RNA polymerase II"/>
    <property type="evidence" value="ECO:0000318"/>
    <property type="project" value="GO_Central"/>
</dbReference>
<evidence type="ECO:0000256" key="3">
    <source>
        <dbReference type="ARBA" id="ARBA00022771"/>
    </source>
</evidence>
<evidence type="ECO:0000256" key="4">
    <source>
        <dbReference type="ARBA" id="ARBA00022833"/>
    </source>
</evidence>
<dbReference type="PROSITE" id="PS01359">
    <property type="entry name" value="ZF_PHD_1"/>
    <property type="match status" value="1"/>
</dbReference>
<feature type="region of interest" description="Disordered" evidence="7">
    <location>
        <begin position="77"/>
        <end position="192"/>
    </location>
</feature>
<evidence type="ECO:0000256" key="7">
    <source>
        <dbReference type="SAM" id="MobiDB-lite"/>
    </source>
</evidence>
<dbReference type="GO" id="GO:0000977">
    <property type="term" value="F:RNA polymerase II transcription regulatory region sequence-specific DNA binding"/>
    <property type="evidence" value="ECO:0000318"/>
    <property type="project" value="GO_Central"/>
</dbReference>
<evidence type="ECO:0008006" key="13">
    <source>
        <dbReference type="Google" id="ProtNLM"/>
    </source>
</evidence>
<evidence type="ECO:0000313" key="11">
    <source>
        <dbReference type="EnsemblPlants" id="KQK11700"/>
    </source>
</evidence>
<dbReference type="CDD" id="cd04301">
    <property type="entry name" value="NAT_SF"/>
    <property type="match status" value="1"/>
</dbReference>
<feature type="region of interest" description="Disordered" evidence="7">
    <location>
        <begin position="1"/>
        <end position="26"/>
    </location>
</feature>
<feature type="region of interest" description="Disordered" evidence="7">
    <location>
        <begin position="429"/>
        <end position="473"/>
    </location>
</feature>
<dbReference type="OrthoDB" id="429143at2759"/>
<reference evidence="11" key="3">
    <citation type="submission" date="2018-08" db="UniProtKB">
        <authorList>
            <consortium name="EnsemblPlants"/>
        </authorList>
    </citation>
    <scope>IDENTIFICATION</scope>
    <source>
        <strain evidence="11">cv. Bd21</strain>
    </source>
</reference>
<name>A0A0Q3JH62_BRADI</name>
<feature type="compositionally biased region" description="Gly residues" evidence="7">
    <location>
        <begin position="144"/>
        <end position="160"/>
    </location>
</feature>
<dbReference type="EMBL" id="CM000881">
    <property type="protein sequence ID" value="KQK11700.1"/>
    <property type="molecule type" value="Genomic_DNA"/>
</dbReference>
<feature type="compositionally biased region" description="Gly residues" evidence="7">
    <location>
        <begin position="851"/>
        <end position="868"/>
    </location>
</feature>
<dbReference type="SUPFAM" id="SSF57903">
    <property type="entry name" value="FYVE/PHD zinc finger"/>
    <property type="match status" value="1"/>
</dbReference>
<organism evidence="10">
    <name type="scientific">Brachypodium distachyon</name>
    <name type="common">Purple false brome</name>
    <name type="synonym">Trachynia distachya</name>
    <dbReference type="NCBI Taxonomy" id="15368"/>
    <lineage>
        <taxon>Eukaryota</taxon>
        <taxon>Viridiplantae</taxon>
        <taxon>Streptophyta</taxon>
        <taxon>Embryophyta</taxon>
        <taxon>Tracheophyta</taxon>
        <taxon>Spermatophyta</taxon>
        <taxon>Magnoliopsida</taxon>
        <taxon>Liliopsida</taxon>
        <taxon>Poales</taxon>
        <taxon>Poaceae</taxon>
        <taxon>BOP clade</taxon>
        <taxon>Pooideae</taxon>
        <taxon>Stipodae</taxon>
        <taxon>Brachypodieae</taxon>
        <taxon>Brachypodium</taxon>
    </lineage>
</organism>
<dbReference type="InterPro" id="IPR000182">
    <property type="entry name" value="GNAT_dom"/>
</dbReference>
<keyword evidence="2" id="KW-0479">Metal-binding</keyword>
<proteinExistence type="predicted"/>
<feature type="compositionally biased region" description="Pro residues" evidence="7">
    <location>
        <begin position="264"/>
        <end position="274"/>
    </location>
</feature>
<dbReference type="InterPro" id="IPR032308">
    <property type="entry name" value="TDBD"/>
</dbReference>
<evidence type="ECO:0000313" key="10">
    <source>
        <dbReference type="EMBL" id="KQK11700.1"/>
    </source>
</evidence>
<dbReference type="InterPro" id="IPR056511">
    <property type="entry name" value="IDM1_C"/>
</dbReference>
<dbReference type="GO" id="GO:0008270">
    <property type="term" value="F:zinc ion binding"/>
    <property type="evidence" value="ECO:0007669"/>
    <property type="project" value="UniProtKB-KW"/>
</dbReference>
<dbReference type="InterPro" id="IPR013083">
    <property type="entry name" value="Znf_RING/FYVE/PHD"/>
</dbReference>
<evidence type="ECO:0000256" key="2">
    <source>
        <dbReference type="ARBA" id="ARBA00022723"/>
    </source>
</evidence>
<feature type="domain" description="PHD-type" evidence="8">
    <location>
        <begin position="475"/>
        <end position="519"/>
    </location>
</feature>
<evidence type="ECO:0000259" key="8">
    <source>
        <dbReference type="PROSITE" id="PS50016"/>
    </source>
</evidence>
<comment type="subcellular location">
    <subcellularLocation>
        <location evidence="1">Nucleus</location>
    </subcellularLocation>
</comment>
<feature type="domain" description="N-acetyltransferase" evidence="9">
    <location>
        <begin position="617"/>
        <end position="750"/>
    </location>
</feature>
<dbReference type="InParanoid" id="A0A0Q3JH62"/>
<dbReference type="Gene3D" id="3.40.630.30">
    <property type="match status" value="1"/>
</dbReference>
<reference evidence="10 11" key="1">
    <citation type="journal article" date="2010" name="Nature">
        <title>Genome sequencing and analysis of the model grass Brachypodium distachyon.</title>
        <authorList>
            <consortium name="International Brachypodium Initiative"/>
        </authorList>
    </citation>
    <scope>NUCLEOTIDE SEQUENCE [LARGE SCALE GENOMIC DNA]</scope>
    <source>
        <strain evidence="10 11">Bd21</strain>
    </source>
</reference>
<dbReference type="GO" id="GO:0042393">
    <property type="term" value="F:histone binding"/>
    <property type="evidence" value="ECO:0000318"/>
    <property type="project" value="GO_Central"/>
</dbReference>
<keyword evidence="5" id="KW-0539">Nucleus</keyword>
<evidence type="ECO:0000256" key="1">
    <source>
        <dbReference type="ARBA" id="ARBA00004123"/>
    </source>
</evidence>
<feature type="region of interest" description="Disordered" evidence="7">
    <location>
        <begin position="842"/>
        <end position="875"/>
    </location>
</feature>
<dbReference type="GO" id="GO:0016747">
    <property type="term" value="F:acyltransferase activity, transferring groups other than amino-acyl groups"/>
    <property type="evidence" value="ECO:0007669"/>
    <property type="project" value="InterPro"/>
</dbReference>
<dbReference type="Pfam" id="PF16135">
    <property type="entry name" value="TDBD"/>
    <property type="match status" value="1"/>
</dbReference>
<dbReference type="AlphaFoldDB" id="A0A0Q3JH62"/>
<dbReference type="SMART" id="SM00249">
    <property type="entry name" value="PHD"/>
    <property type="match status" value="1"/>
</dbReference>